<dbReference type="eggNOG" id="KOG0725">
    <property type="taxonomic scope" value="Eukaryota"/>
</dbReference>
<feature type="domain" description="Ketoreductase" evidence="3">
    <location>
        <begin position="33"/>
        <end position="234"/>
    </location>
</feature>
<organism evidence="4">
    <name type="scientific">Talaromyces marneffei PM1</name>
    <dbReference type="NCBI Taxonomy" id="1077442"/>
    <lineage>
        <taxon>Eukaryota</taxon>
        <taxon>Fungi</taxon>
        <taxon>Dikarya</taxon>
        <taxon>Ascomycota</taxon>
        <taxon>Pezizomycotina</taxon>
        <taxon>Eurotiomycetes</taxon>
        <taxon>Eurotiomycetidae</taxon>
        <taxon>Eurotiales</taxon>
        <taxon>Trichocomaceae</taxon>
        <taxon>Talaromyces</taxon>
        <taxon>Talaromyces sect. Talaromyces</taxon>
    </lineage>
</organism>
<dbReference type="HOGENOM" id="CLU_010194_8_2_1"/>
<keyword evidence="2" id="KW-0521">NADP</keyword>
<dbReference type="PANTHER" id="PTHR42760:SF122">
    <property type="entry name" value="NAD(P)-BINDING PROTEIN"/>
    <property type="match status" value="1"/>
</dbReference>
<name>A0A093Y4D0_TALMA</name>
<evidence type="ECO:0000313" key="4">
    <source>
        <dbReference type="EMBL" id="KFX52363.1"/>
    </source>
</evidence>
<dbReference type="GO" id="GO:0048038">
    <property type="term" value="F:quinone binding"/>
    <property type="evidence" value="ECO:0007669"/>
    <property type="project" value="TreeGrafter"/>
</dbReference>
<dbReference type="InterPro" id="IPR020904">
    <property type="entry name" value="Sc_DH/Rdtase_CS"/>
</dbReference>
<evidence type="ECO:0000259" key="3">
    <source>
        <dbReference type="SMART" id="SM00822"/>
    </source>
</evidence>
<dbReference type="CDD" id="cd05233">
    <property type="entry name" value="SDR_c"/>
    <property type="match status" value="1"/>
</dbReference>
<dbReference type="SMART" id="SM00822">
    <property type="entry name" value="PKS_KR"/>
    <property type="match status" value="1"/>
</dbReference>
<dbReference type="InterPro" id="IPR057326">
    <property type="entry name" value="KR_dom"/>
</dbReference>
<evidence type="ECO:0000256" key="1">
    <source>
        <dbReference type="ARBA" id="ARBA00006484"/>
    </source>
</evidence>
<dbReference type="SUPFAM" id="SSF51735">
    <property type="entry name" value="NAD(P)-binding Rossmann-fold domains"/>
    <property type="match status" value="1"/>
</dbReference>
<reference evidence="4" key="1">
    <citation type="journal article" date="2014" name="PLoS Genet.">
        <title>Signature Gene Expression Reveals Novel Clues to the Molecular Mechanisms of Dimorphic Transition in Penicillium marneffei.</title>
        <authorList>
            <person name="Yang E."/>
            <person name="Wang G."/>
            <person name="Cai J."/>
            <person name="Woo P.C."/>
            <person name="Lau S.K."/>
            <person name="Yuen K.-Y."/>
            <person name="Chow W.-N."/>
            <person name="Lin X."/>
        </authorList>
    </citation>
    <scope>NUCLEOTIDE SEQUENCE [LARGE SCALE GENOMIC DNA]</scope>
    <source>
        <strain evidence="4">PM1</strain>
    </source>
</reference>
<proteinExistence type="inferred from homology"/>
<protein>
    <submittedName>
        <fullName evidence="4">General stress protein 39</fullName>
    </submittedName>
</protein>
<comment type="caution">
    <text evidence="4">The sequence shown here is derived from an EMBL/GenBank/DDBJ whole genome shotgun (WGS) entry which is preliminary data.</text>
</comment>
<dbReference type="AlphaFoldDB" id="A0A093Y4D0"/>
<dbReference type="PRINTS" id="PR00081">
    <property type="entry name" value="GDHRDH"/>
</dbReference>
<dbReference type="EMBL" id="JPOX01000003">
    <property type="protein sequence ID" value="KFX52363.1"/>
    <property type="molecule type" value="Genomic_DNA"/>
</dbReference>
<dbReference type="PANTHER" id="PTHR42760">
    <property type="entry name" value="SHORT-CHAIN DEHYDROGENASES/REDUCTASES FAMILY MEMBER"/>
    <property type="match status" value="1"/>
</dbReference>
<dbReference type="InterPro" id="IPR036291">
    <property type="entry name" value="NAD(P)-bd_dom_sf"/>
</dbReference>
<dbReference type="GO" id="GO:0006633">
    <property type="term" value="P:fatty acid biosynthetic process"/>
    <property type="evidence" value="ECO:0007669"/>
    <property type="project" value="TreeGrafter"/>
</dbReference>
<dbReference type="InterPro" id="IPR002347">
    <property type="entry name" value="SDR_fam"/>
</dbReference>
<dbReference type="Gene3D" id="3.40.50.720">
    <property type="entry name" value="NAD(P)-binding Rossmann-like Domain"/>
    <property type="match status" value="1"/>
</dbReference>
<accession>A0A093Y4D0</accession>
<dbReference type="GO" id="GO:0016616">
    <property type="term" value="F:oxidoreductase activity, acting on the CH-OH group of donors, NAD or NADP as acceptor"/>
    <property type="evidence" value="ECO:0007669"/>
    <property type="project" value="TreeGrafter"/>
</dbReference>
<gene>
    <name evidence="4" type="ORF">GQ26_0032530</name>
</gene>
<dbReference type="Pfam" id="PF00106">
    <property type="entry name" value="adh_short"/>
    <property type="match status" value="1"/>
</dbReference>
<evidence type="ECO:0000256" key="2">
    <source>
        <dbReference type="ARBA" id="ARBA00022857"/>
    </source>
</evidence>
<sequence>MFSFSSWARPTETYHSKSYDRISKHHGFEGQGKTVLVTGGTSGVGFAICKAFAGAGVARIAIVSRSAEPQEKARDELIAAWPATEVLAYQGSVTDSARMSEILHHLGTVDVLVMGVAAVHQRAKATGISTEDVQTAFNTNVIATFNLTKAYLETPMPASGGKTVINISSAVAQVSDKLRSAYGASKAAAAQLMQCFAAERESDAVRFFSFHPGTFYTPVVAAHFKRDEIPWDEPELPADFTLWLAGPESSFLNGHFLWAHWDVDELIAMKDRLAERTTLLTIGLVI</sequence>
<dbReference type="PROSITE" id="PS00061">
    <property type="entry name" value="ADH_SHORT"/>
    <property type="match status" value="1"/>
</dbReference>
<comment type="similarity">
    <text evidence="1">Belongs to the short-chain dehydrogenases/reductases (SDR) family.</text>
</comment>